<keyword evidence="2" id="KW-0677">Repeat</keyword>
<dbReference type="OMA" id="GYWSKPV"/>
<name>A0A078A6D5_STYLE</name>
<protein>
    <submittedName>
        <fullName evidence="5">Kelch repeat protein</fullName>
    </submittedName>
</protein>
<sequence length="605" mass="70666">MGGEENTAKNWMNIKDNARKTQMEVAGLGLSAEERKRSQSTNPAGLNSSAGSLGFSLAGNRGAGGAQNKTNKLLDHYLVFNIGNLEKINILENKNWEKRKAKDPNLFIHGGQIINQSDKKNKSQADLFVFQVDSQQWRRFFVFDQPTARDQHSLTKCNQNFYVYGGNISPENLQLDEMWFLNMENVPWNSKQLELPGIQWEKIQYTSEDGQLPGKLKGHKIVAHPDQEHLILFGGQSPDYKCHNHVFFFNIQRRSWRKIETKGTQPQGRCHHQMMLLGDSMIVIFGGIGEESNSASNSSPQITLLNDLQILNLQEFHWIQPITGGMTPSPRYGHVMSNGQQNNEVYVFGGINEKFDFCSKEFFLLYETSKQSDKNWKIVEDLDLGQEQQKNLQQADWEIEVQKQKIAEIEDSIKRVQDERQQTELEMQILKKRFENASYEVDQESQKWVQYLGNRESLRNRESKFCEQLKQLTDQEHNYRKFFQQKCMMLTDMFKNMEHLLINIDKAVVQVLDKDDNMLLMDESFNQEFKKIEKERATHLRCLHDLNSTFSKLNSEEEEIQKKIDFYERQAEIDRVIEDDQLQQEKDIQKDQQRKSKANQDHNDF</sequence>
<dbReference type="SUPFAM" id="SSF117281">
    <property type="entry name" value="Kelch motif"/>
    <property type="match status" value="1"/>
</dbReference>
<dbReference type="OrthoDB" id="287390at2759"/>
<gene>
    <name evidence="5" type="primary">Contig13163.g14033</name>
    <name evidence="5" type="ORF">STYLEM_6382</name>
</gene>
<reference evidence="5 6" key="1">
    <citation type="submission" date="2014-06" db="EMBL/GenBank/DDBJ databases">
        <authorList>
            <person name="Swart Estienne"/>
        </authorList>
    </citation>
    <scope>NUCLEOTIDE SEQUENCE [LARGE SCALE GENOMIC DNA]</scope>
    <source>
        <strain evidence="5 6">130c</strain>
    </source>
</reference>
<dbReference type="InParanoid" id="A0A078A6D5"/>
<proteinExistence type="predicted"/>
<keyword evidence="3" id="KW-0175">Coiled coil</keyword>
<feature type="coiled-coil region" evidence="3">
    <location>
        <begin position="392"/>
        <end position="475"/>
    </location>
</feature>
<dbReference type="InterPro" id="IPR015915">
    <property type="entry name" value="Kelch-typ_b-propeller"/>
</dbReference>
<accession>A0A078A6D5</accession>
<evidence type="ECO:0000256" key="1">
    <source>
        <dbReference type="ARBA" id="ARBA00022441"/>
    </source>
</evidence>
<organism evidence="5 6">
    <name type="scientific">Stylonychia lemnae</name>
    <name type="common">Ciliate</name>
    <dbReference type="NCBI Taxonomy" id="5949"/>
    <lineage>
        <taxon>Eukaryota</taxon>
        <taxon>Sar</taxon>
        <taxon>Alveolata</taxon>
        <taxon>Ciliophora</taxon>
        <taxon>Intramacronucleata</taxon>
        <taxon>Spirotrichea</taxon>
        <taxon>Stichotrichia</taxon>
        <taxon>Sporadotrichida</taxon>
        <taxon>Oxytrichidae</taxon>
        <taxon>Stylonychinae</taxon>
        <taxon>Stylonychia</taxon>
    </lineage>
</organism>
<feature type="coiled-coil region" evidence="3">
    <location>
        <begin position="543"/>
        <end position="570"/>
    </location>
</feature>
<evidence type="ECO:0000256" key="4">
    <source>
        <dbReference type="SAM" id="MobiDB-lite"/>
    </source>
</evidence>
<evidence type="ECO:0000256" key="3">
    <source>
        <dbReference type="SAM" id="Coils"/>
    </source>
</evidence>
<evidence type="ECO:0000256" key="2">
    <source>
        <dbReference type="ARBA" id="ARBA00022737"/>
    </source>
</evidence>
<evidence type="ECO:0000313" key="5">
    <source>
        <dbReference type="EMBL" id="CDW77421.1"/>
    </source>
</evidence>
<dbReference type="EMBL" id="CCKQ01006132">
    <property type="protein sequence ID" value="CDW77421.1"/>
    <property type="molecule type" value="Genomic_DNA"/>
</dbReference>
<feature type="region of interest" description="Disordered" evidence="4">
    <location>
        <begin position="578"/>
        <end position="605"/>
    </location>
</feature>
<keyword evidence="1" id="KW-0880">Kelch repeat</keyword>
<dbReference type="Pfam" id="PF24681">
    <property type="entry name" value="Kelch_KLHDC2_KLHL20_DRC7"/>
    <property type="match status" value="1"/>
</dbReference>
<evidence type="ECO:0000313" key="6">
    <source>
        <dbReference type="Proteomes" id="UP000039865"/>
    </source>
</evidence>
<dbReference type="Proteomes" id="UP000039865">
    <property type="component" value="Unassembled WGS sequence"/>
</dbReference>
<dbReference type="PANTHER" id="PTHR46093">
    <property type="entry name" value="ACYL-COA-BINDING DOMAIN-CONTAINING PROTEIN 5"/>
    <property type="match status" value="1"/>
</dbReference>
<keyword evidence="6" id="KW-1185">Reference proteome</keyword>
<dbReference type="PANTHER" id="PTHR46093:SF3">
    <property type="entry name" value="ACYL-COA-BINDING DOMAIN-CONTAINING PROTEIN 4"/>
    <property type="match status" value="1"/>
</dbReference>
<dbReference type="Gene3D" id="2.120.10.80">
    <property type="entry name" value="Kelch-type beta propeller"/>
    <property type="match status" value="1"/>
</dbReference>
<dbReference type="AlphaFoldDB" id="A0A078A6D5"/>